<dbReference type="AlphaFoldDB" id="A0A432MQC1"/>
<name>A0A432MQC1_9BACT</name>
<reference evidence="2 3" key="1">
    <citation type="submission" date="2018-12" db="EMBL/GenBank/DDBJ databases">
        <authorList>
            <person name="Toschakov S.V."/>
        </authorList>
    </citation>
    <scope>NUCLEOTIDE SEQUENCE [LARGE SCALE GENOMIC DNA]</scope>
    <source>
        <strain evidence="2 3">GM2012</strain>
    </source>
</reference>
<dbReference type="Proteomes" id="UP000280296">
    <property type="component" value="Unassembled WGS sequence"/>
</dbReference>
<gene>
    <name evidence="2" type="ORF">TsocGM_00550</name>
</gene>
<evidence type="ECO:0000313" key="3">
    <source>
        <dbReference type="Proteomes" id="UP000280296"/>
    </source>
</evidence>
<feature type="region of interest" description="Disordered" evidence="1">
    <location>
        <begin position="108"/>
        <end position="144"/>
    </location>
</feature>
<feature type="region of interest" description="Disordered" evidence="1">
    <location>
        <begin position="1"/>
        <end position="28"/>
    </location>
</feature>
<dbReference type="OrthoDB" id="274746at2"/>
<reference evidence="2 3" key="2">
    <citation type="submission" date="2019-01" db="EMBL/GenBank/DDBJ databases">
        <title>Tautonia sociabilis, a novel thermotolerant planctomycete of Isosphaeraceae family, isolated from a 4000 m deep subterranean habitat.</title>
        <authorList>
            <person name="Kovaleva O.L."/>
            <person name="Elcheninov A.G."/>
            <person name="Van Heerden E."/>
            <person name="Toshchakov S.V."/>
            <person name="Novikov A."/>
            <person name="Bonch-Osmolovskaya E.A."/>
            <person name="Kublanov I.V."/>
        </authorList>
    </citation>
    <scope>NUCLEOTIDE SEQUENCE [LARGE SCALE GENOMIC DNA]</scope>
    <source>
        <strain evidence="2 3">GM2012</strain>
    </source>
</reference>
<accession>A0A432MQC1</accession>
<evidence type="ECO:0000313" key="2">
    <source>
        <dbReference type="EMBL" id="RUL89693.1"/>
    </source>
</evidence>
<protein>
    <submittedName>
        <fullName evidence="2">Uncharacterized protein</fullName>
    </submittedName>
</protein>
<dbReference type="RefSeq" id="WP_126723368.1">
    <property type="nucleotide sequence ID" value="NZ_RYZH01000001.1"/>
</dbReference>
<comment type="caution">
    <text evidence="2">The sequence shown here is derived from an EMBL/GenBank/DDBJ whole genome shotgun (WGS) entry which is preliminary data.</text>
</comment>
<organism evidence="2 3">
    <name type="scientific">Tautonia sociabilis</name>
    <dbReference type="NCBI Taxonomy" id="2080755"/>
    <lineage>
        <taxon>Bacteria</taxon>
        <taxon>Pseudomonadati</taxon>
        <taxon>Planctomycetota</taxon>
        <taxon>Planctomycetia</taxon>
        <taxon>Isosphaerales</taxon>
        <taxon>Isosphaeraceae</taxon>
        <taxon>Tautonia</taxon>
    </lineage>
</organism>
<sequence length="262" mass="28771">MSKRPRIPRRRHVPGTFRPFERKGPDPKAEEQRIVLYLPIAALDRAERQAMLAGVESVQRYCEALLMRAIEAQDTLDRDQSDQSRRGRLDRLLAIADDPDYLVEWTASLRRPPGGGTPSPIARVPGDGDSDRDGEAEAEAGRPSPEAIVERPAAEVIFHHAGLLGDSPGGFLTLLRAGAPIPAEIGRELMRALVDLEVEHRGASLLDRGLSYALHKLAFEGQVLATEAGVSVDEETVDLLRLVQEGVDRVLSGQDIRYYSSS</sequence>
<feature type="compositionally biased region" description="Basic residues" evidence="1">
    <location>
        <begin position="1"/>
        <end position="13"/>
    </location>
</feature>
<keyword evidence="3" id="KW-1185">Reference proteome</keyword>
<evidence type="ECO:0000256" key="1">
    <source>
        <dbReference type="SAM" id="MobiDB-lite"/>
    </source>
</evidence>
<proteinExistence type="predicted"/>
<dbReference type="EMBL" id="RYZH01000001">
    <property type="protein sequence ID" value="RUL89693.1"/>
    <property type="molecule type" value="Genomic_DNA"/>
</dbReference>
<feature type="compositionally biased region" description="Basic and acidic residues" evidence="1">
    <location>
        <begin position="19"/>
        <end position="28"/>
    </location>
</feature>